<organism evidence="1 2">
    <name type="scientific">Microbulbifer variabilis</name>
    <dbReference type="NCBI Taxonomy" id="266805"/>
    <lineage>
        <taxon>Bacteria</taxon>
        <taxon>Pseudomonadati</taxon>
        <taxon>Pseudomonadota</taxon>
        <taxon>Gammaproteobacteria</taxon>
        <taxon>Cellvibrionales</taxon>
        <taxon>Microbulbiferaceae</taxon>
        <taxon>Microbulbifer</taxon>
    </lineage>
</organism>
<keyword evidence="2" id="KW-1185">Reference proteome</keyword>
<dbReference type="RefSeq" id="WP_252084519.1">
    <property type="nucleotide sequence ID" value="NZ_CP092418.1"/>
</dbReference>
<evidence type="ECO:0000313" key="1">
    <source>
        <dbReference type="EMBL" id="USD22157.1"/>
    </source>
</evidence>
<name>A0ABY4VI75_9GAMM</name>
<gene>
    <name evidence="1" type="ORF">MJO52_03200</name>
</gene>
<dbReference type="Proteomes" id="UP001055658">
    <property type="component" value="Chromosome"/>
</dbReference>
<protein>
    <submittedName>
        <fullName evidence="1">Uncharacterized protein</fullName>
    </submittedName>
</protein>
<proteinExistence type="predicted"/>
<evidence type="ECO:0000313" key="2">
    <source>
        <dbReference type="Proteomes" id="UP001055658"/>
    </source>
</evidence>
<sequence>MLIQYTPTRLLVGDGSDYQIESKLKRYDCNDRPEGKEHTSLSGKTEYTIYRLEEEYSCQTVPLSLTHTELARWREFKRSCAFGEFFIFDAYGTADTPDFPQIVQLKYKSFKEKREKDGRFIFSFTTVQVIA</sequence>
<reference evidence="1" key="1">
    <citation type="submission" date="2022-02" db="EMBL/GenBank/DDBJ databases">
        <title>Coral-associated bacteria.</title>
        <authorList>
            <person name="Tang K."/>
            <person name="Wang X."/>
        </authorList>
    </citation>
    <scope>NUCLEOTIDE SEQUENCE</scope>
    <source>
        <strain evidence="1">SCSIO 43006</strain>
    </source>
</reference>
<dbReference type="EMBL" id="CP092418">
    <property type="protein sequence ID" value="USD22157.1"/>
    <property type="molecule type" value="Genomic_DNA"/>
</dbReference>
<accession>A0ABY4VI75</accession>